<sequence>MREYLGQCKICGKEICCENGFFNGVLLPEHDYLCFKCDQNKQQALEKRGDDSSVSQ</sequence>
<reference evidence="1" key="1">
    <citation type="submission" date="2021-03" db="EMBL/GenBank/DDBJ databases">
        <title>Antimicrobial resistance genes in bacteria isolated from Japanese honey, and their potential for conferring macrolide and lincosamide resistance in the American foulbrood pathogen Paenibacillus larvae.</title>
        <authorList>
            <person name="Okamoto M."/>
            <person name="Kumagai M."/>
            <person name="Kanamori H."/>
            <person name="Takamatsu D."/>
        </authorList>
    </citation>
    <scope>NUCLEOTIDE SEQUENCE</scope>
    <source>
        <strain evidence="1">J27TS8</strain>
    </source>
</reference>
<accession>A0A919WIA9</accession>
<dbReference type="EMBL" id="BORC01000004">
    <property type="protein sequence ID" value="GIN62548.1"/>
    <property type="molecule type" value="Genomic_DNA"/>
</dbReference>
<keyword evidence="2" id="KW-1185">Reference proteome</keyword>
<dbReference type="RefSeq" id="WP_212933826.1">
    <property type="nucleotide sequence ID" value="NZ_BORC01000004.1"/>
</dbReference>
<proteinExistence type="predicted"/>
<dbReference type="AlphaFoldDB" id="A0A919WIA9"/>
<gene>
    <name evidence="1" type="ORF">J27TS8_25410</name>
</gene>
<evidence type="ECO:0000313" key="2">
    <source>
        <dbReference type="Proteomes" id="UP000682111"/>
    </source>
</evidence>
<dbReference type="Proteomes" id="UP000682111">
    <property type="component" value="Unassembled WGS sequence"/>
</dbReference>
<organism evidence="1 2">
    <name type="scientific">Robertmurraya siralis</name>
    <dbReference type="NCBI Taxonomy" id="77777"/>
    <lineage>
        <taxon>Bacteria</taxon>
        <taxon>Bacillati</taxon>
        <taxon>Bacillota</taxon>
        <taxon>Bacilli</taxon>
        <taxon>Bacillales</taxon>
        <taxon>Bacillaceae</taxon>
        <taxon>Robertmurraya</taxon>
    </lineage>
</organism>
<protein>
    <submittedName>
        <fullName evidence="1">Uncharacterized protein</fullName>
    </submittedName>
</protein>
<comment type="caution">
    <text evidence="1">The sequence shown here is derived from an EMBL/GenBank/DDBJ whole genome shotgun (WGS) entry which is preliminary data.</text>
</comment>
<name>A0A919WIA9_9BACI</name>
<evidence type="ECO:0000313" key="1">
    <source>
        <dbReference type="EMBL" id="GIN62548.1"/>
    </source>
</evidence>